<dbReference type="PANTHER" id="PTHR33309:SF1">
    <property type="entry name" value="MYB_SANT-LIKE DNA-BINDING DOMAIN-CONTAINING PROTEIN"/>
    <property type="match status" value="1"/>
</dbReference>
<dbReference type="AlphaFoldDB" id="A0AAD9QP45"/>
<accession>A0AAD9QP45</accession>
<evidence type="ECO:0000256" key="1">
    <source>
        <dbReference type="SAM" id="Coils"/>
    </source>
</evidence>
<gene>
    <name evidence="3" type="ORF">P5673_011996</name>
</gene>
<dbReference type="PANTHER" id="PTHR33309">
    <property type="entry name" value="KERATIN, ULTRA HIGH-SULFUR MATRIX PROTEIN-LIKE"/>
    <property type="match status" value="1"/>
</dbReference>
<reference evidence="3" key="1">
    <citation type="journal article" date="2023" name="G3 (Bethesda)">
        <title>Whole genome assembly and annotation of the endangered Caribbean coral Acropora cervicornis.</title>
        <authorList>
            <person name="Selwyn J.D."/>
            <person name="Vollmer S.V."/>
        </authorList>
    </citation>
    <scope>NUCLEOTIDE SEQUENCE</scope>
    <source>
        <strain evidence="3">K2</strain>
    </source>
</reference>
<dbReference type="Proteomes" id="UP001249851">
    <property type="component" value="Unassembled WGS sequence"/>
</dbReference>
<organism evidence="3 4">
    <name type="scientific">Acropora cervicornis</name>
    <name type="common">Staghorn coral</name>
    <dbReference type="NCBI Taxonomy" id="6130"/>
    <lineage>
        <taxon>Eukaryota</taxon>
        <taxon>Metazoa</taxon>
        <taxon>Cnidaria</taxon>
        <taxon>Anthozoa</taxon>
        <taxon>Hexacorallia</taxon>
        <taxon>Scleractinia</taxon>
        <taxon>Astrocoeniina</taxon>
        <taxon>Acroporidae</taxon>
        <taxon>Acropora</taxon>
    </lineage>
</organism>
<comment type="caution">
    <text evidence="3">The sequence shown here is derived from an EMBL/GenBank/DDBJ whole genome shotgun (WGS) entry which is preliminary data.</text>
</comment>
<name>A0AAD9QP45_ACRCE</name>
<feature type="compositionally biased region" description="Acidic residues" evidence="2">
    <location>
        <begin position="102"/>
        <end position="111"/>
    </location>
</feature>
<dbReference type="EMBL" id="JARQWQ010000022">
    <property type="protein sequence ID" value="KAK2564546.1"/>
    <property type="molecule type" value="Genomic_DNA"/>
</dbReference>
<evidence type="ECO:0000313" key="3">
    <source>
        <dbReference type="EMBL" id="KAK2564546.1"/>
    </source>
</evidence>
<sequence length="215" mass="25294">MASSAKPKIMNWTPLHDLVLCKEIFFVNPYSAKKKSIQRSALWQKIAENLNSVKDPCFIVEKRSVRDRIAILIQRFKRQQAQELRESGTTPQHTDYGAMESSDTEQQEMNDENSGKVEADRKSSLDMRQKALETMDKTHKRNPEEGRALEYLKERAQQDQALKQEELELKKQENERLQNIQTLLIQMFKVMMDQQQQVQKQEKDDMSKMFKTLLD</sequence>
<reference evidence="3" key="2">
    <citation type="journal article" date="2023" name="Science">
        <title>Genomic signatures of disease resistance in endangered staghorn corals.</title>
        <authorList>
            <person name="Vollmer S.V."/>
            <person name="Selwyn J.D."/>
            <person name="Despard B.A."/>
            <person name="Roesel C.L."/>
        </authorList>
    </citation>
    <scope>NUCLEOTIDE SEQUENCE</scope>
    <source>
        <strain evidence="3">K2</strain>
    </source>
</reference>
<feature type="compositionally biased region" description="Polar residues" evidence="2">
    <location>
        <begin position="80"/>
        <end position="93"/>
    </location>
</feature>
<evidence type="ECO:0000313" key="4">
    <source>
        <dbReference type="Proteomes" id="UP001249851"/>
    </source>
</evidence>
<feature type="coiled-coil region" evidence="1">
    <location>
        <begin position="153"/>
        <end position="183"/>
    </location>
</feature>
<evidence type="ECO:0000256" key="2">
    <source>
        <dbReference type="SAM" id="MobiDB-lite"/>
    </source>
</evidence>
<proteinExistence type="predicted"/>
<protein>
    <submittedName>
        <fullName evidence="3">Uncharacterized protein</fullName>
    </submittedName>
</protein>
<feature type="region of interest" description="Disordered" evidence="2">
    <location>
        <begin position="80"/>
        <end position="127"/>
    </location>
</feature>
<keyword evidence="4" id="KW-1185">Reference proteome</keyword>
<feature type="compositionally biased region" description="Basic and acidic residues" evidence="2">
    <location>
        <begin position="113"/>
        <end position="127"/>
    </location>
</feature>
<keyword evidence="1" id="KW-0175">Coiled coil</keyword>